<keyword evidence="6" id="KW-1185">Reference proteome</keyword>
<dbReference type="RefSeq" id="WP_071086741.1">
    <property type="nucleotide sequence ID" value="NZ_MBLM01000130.1"/>
</dbReference>
<feature type="signal peptide" evidence="3">
    <location>
        <begin position="1"/>
        <end position="24"/>
    </location>
</feature>
<dbReference type="PROSITE" id="PS51257">
    <property type="entry name" value="PROKAR_LIPOPROTEIN"/>
    <property type="match status" value="1"/>
</dbReference>
<dbReference type="AlphaFoldDB" id="A0A1S1QJE3"/>
<dbReference type="OrthoDB" id="7337537at2"/>
<dbReference type="EMBL" id="MBLM01000130">
    <property type="protein sequence ID" value="OHV33726.1"/>
    <property type="molecule type" value="Genomic_DNA"/>
</dbReference>
<feature type="chain" id="PRO_5010327481" evidence="3">
    <location>
        <begin position="25"/>
        <end position="409"/>
    </location>
</feature>
<evidence type="ECO:0000313" key="5">
    <source>
        <dbReference type="EMBL" id="OHV33726.1"/>
    </source>
</evidence>
<protein>
    <submittedName>
        <fullName evidence="5">Branched-chain amino acid ABC transporter substrate-binding protein</fullName>
    </submittedName>
</protein>
<dbReference type="PANTHER" id="PTHR47235:SF1">
    <property type="entry name" value="BLR6548 PROTEIN"/>
    <property type="match status" value="1"/>
</dbReference>
<dbReference type="PANTHER" id="PTHR47235">
    <property type="entry name" value="BLR6548 PROTEIN"/>
    <property type="match status" value="1"/>
</dbReference>
<name>A0A1S1QJE3_9ACTN</name>
<dbReference type="InterPro" id="IPR028082">
    <property type="entry name" value="Peripla_BP_I"/>
</dbReference>
<organism evidence="5 6">
    <name type="scientific">Parafrankia colletiae</name>
    <dbReference type="NCBI Taxonomy" id="573497"/>
    <lineage>
        <taxon>Bacteria</taxon>
        <taxon>Bacillati</taxon>
        <taxon>Actinomycetota</taxon>
        <taxon>Actinomycetes</taxon>
        <taxon>Frankiales</taxon>
        <taxon>Frankiaceae</taxon>
        <taxon>Parafrankia</taxon>
    </lineage>
</organism>
<comment type="caution">
    <text evidence="5">The sequence shown here is derived from an EMBL/GenBank/DDBJ whole genome shotgun (WGS) entry which is preliminary data.</text>
</comment>
<dbReference type="Pfam" id="PF13458">
    <property type="entry name" value="Peripla_BP_6"/>
    <property type="match status" value="1"/>
</dbReference>
<sequence>MLGRIARPLATAVATVVSLTAVLAACGGGDDESADLSGGLTGNPIRIAAIGGLSGGVSSNPEYASGARAAVRAINANGGIDGRPLDLRLCDNHQNGTDSANCFREILADREIVAIAGASDNYHDATRSQIEAAQMPIIGQYPVSGFDLTNPLAFNVNGAVVVGFHGLAQDVVASGARRVGLVTLDIPTADVIRKTVGDVFREAGIEVVNNVQLAPSTADLSAPAQQVTRDKPDAVVWLTFAAQTSVAVKALRATGYDGTVAFAGAGFEKDQLEGMGAGGPLTVGLVLPPAWDTSSAFGKQFNEDMAAYEPDGKVDELSLNSWLGVQIFAQVASSIPTVDRASVLAGIRKLSEVDTGGLTPPIDFTVKSGLPYAAIYNPAYTTVHVRDGEVEWDGTLREFGTGKELTTAS</sequence>
<evidence type="ECO:0000259" key="4">
    <source>
        <dbReference type="Pfam" id="PF13458"/>
    </source>
</evidence>
<reference evidence="6" key="1">
    <citation type="submission" date="2016-07" db="EMBL/GenBank/DDBJ databases">
        <title>Sequence Frankia sp. strain CcI1.17.</title>
        <authorList>
            <person name="Ghodhbane-Gtari F."/>
            <person name="Swanson E."/>
            <person name="Gueddou A."/>
            <person name="Morris K."/>
            <person name="Hezbri K."/>
            <person name="Ktari A."/>
            <person name="Nouioui I."/>
            <person name="Abebe-Akele F."/>
            <person name="Simpson S."/>
            <person name="Thomas K."/>
            <person name="Gtari M."/>
            <person name="Tisa L.S."/>
            <person name="Hurst S."/>
        </authorList>
    </citation>
    <scope>NUCLEOTIDE SEQUENCE [LARGE SCALE GENOMIC DNA]</scope>
    <source>
        <strain evidence="6">Cc1.17</strain>
    </source>
</reference>
<evidence type="ECO:0000256" key="1">
    <source>
        <dbReference type="ARBA" id="ARBA00010062"/>
    </source>
</evidence>
<dbReference type="Proteomes" id="UP000179627">
    <property type="component" value="Unassembled WGS sequence"/>
</dbReference>
<comment type="similarity">
    <text evidence="1">Belongs to the leucine-binding protein family.</text>
</comment>
<dbReference type="InterPro" id="IPR028081">
    <property type="entry name" value="Leu-bd"/>
</dbReference>
<evidence type="ECO:0000256" key="3">
    <source>
        <dbReference type="SAM" id="SignalP"/>
    </source>
</evidence>
<dbReference type="SUPFAM" id="SSF53822">
    <property type="entry name" value="Periplasmic binding protein-like I"/>
    <property type="match status" value="1"/>
</dbReference>
<gene>
    <name evidence="5" type="ORF">CC117_04950</name>
</gene>
<evidence type="ECO:0000256" key="2">
    <source>
        <dbReference type="ARBA" id="ARBA00022729"/>
    </source>
</evidence>
<proteinExistence type="inferred from homology"/>
<keyword evidence="2 3" id="KW-0732">Signal</keyword>
<dbReference type="Gene3D" id="3.40.50.2300">
    <property type="match status" value="2"/>
</dbReference>
<feature type="domain" description="Leucine-binding protein" evidence="4">
    <location>
        <begin position="44"/>
        <end position="367"/>
    </location>
</feature>
<evidence type="ECO:0000313" key="6">
    <source>
        <dbReference type="Proteomes" id="UP000179627"/>
    </source>
</evidence>
<accession>A0A1S1QJE3</accession>